<dbReference type="EMBL" id="FOMT01000001">
    <property type="protein sequence ID" value="SFD65330.1"/>
    <property type="molecule type" value="Genomic_DNA"/>
</dbReference>
<dbReference type="RefSeq" id="WP_091181343.1">
    <property type="nucleotide sequence ID" value="NZ_FOMT01000001.1"/>
</dbReference>
<dbReference type="NCBIfam" id="TIGR01484">
    <property type="entry name" value="HAD-SF-IIB"/>
    <property type="match status" value="1"/>
</dbReference>
<dbReference type="SFLD" id="SFLDS00003">
    <property type="entry name" value="Haloacid_Dehalogenase"/>
    <property type="match status" value="1"/>
</dbReference>
<protein>
    <recommendedName>
        <fullName evidence="3">Cof subfamily of IIB subfamily of haloacid dehalogenase superfamily/HAD-superfamily hydrolase, subfamily IIB</fullName>
    </recommendedName>
</protein>
<dbReference type="GO" id="GO:0005829">
    <property type="term" value="C:cytosol"/>
    <property type="evidence" value="ECO:0007669"/>
    <property type="project" value="TreeGrafter"/>
</dbReference>
<evidence type="ECO:0008006" key="3">
    <source>
        <dbReference type="Google" id="ProtNLM"/>
    </source>
</evidence>
<dbReference type="GO" id="GO:0016791">
    <property type="term" value="F:phosphatase activity"/>
    <property type="evidence" value="ECO:0007669"/>
    <property type="project" value="TreeGrafter"/>
</dbReference>
<dbReference type="STRING" id="1045775.SAMN05216378_0846"/>
<sequence>MIKLFVSDIDGTLMDRSKQIRKEDIDAIRLAHRQGVHICLASGRMYEEIKVVMELLAVPCYAICQNGAGIVDPRGTVIQESKFSSELALDVQQKTAPADLVTVICGSEGNYVAEQTLETERVGQRFLTPLIENHDVIADMASGMPITKFSIYGEVPLLERMLDELDQQFGSRITASFSDPDGIDVMPGGVDKGAAVEALMQLLEVRRDETACIGDSFNDLAMFRICSQSFAMTHSHGAVLAKATHQAETVGQAIHDLLTV</sequence>
<dbReference type="InterPro" id="IPR023214">
    <property type="entry name" value="HAD_sf"/>
</dbReference>
<reference evidence="2" key="1">
    <citation type="submission" date="2016-10" db="EMBL/GenBank/DDBJ databases">
        <authorList>
            <person name="Varghese N."/>
            <person name="Submissions S."/>
        </authorList>
    </citation>
    <scope>NUCLEOTIDE SEQUENCE [LARGE SCALE GENOMIC DNA]</scope>
    <source>
        <strain evidence="2">CGMCC 1.10784</strain>
    </source>
</reference>
<dbReference type="InterPro" id="IPR000150">
    <property type="entry name" value="Cof"/>
</dbReference>
<dbReference type="GO" id="GO:0000287">
    <property type="term" value="F:magnesium ion binding"/>
    <property type="evidence" value="ECO:0007669"/>
    <property type="project" value="TreeGrafter"/>
</dbReference>
<dbReference type="PANTHER" id="PTHR10000">
    <property type="entry name" value="PHOSPHOSERINE PHOSPHATASE"/>
    <property type="match status" value="1"/>
</dbReference>
<dbReference type="Pfam" id="PF08282">
    <property type="entry name" value="Hydrolase_3"/>
    <property type="match status" value="1"/>
</dbReference>
<accession>A0A1I1UBK4</accession>
<proteinExistence type="predicted"/>
<dbReference type="PANTHER" id="PTHR10000:SF8">
    <property type="entry name" value="HAD SUPERFAMILY HYDROLASE-LIKE, TYPE 3"/>
    <property type="match status" value="1"/>
</dbReference>
<evidence type="ECO:0000313" key="1">
    <source>
        <dbReference type="EMBL" id="SFD65330.1"/>
    </source>
</evidence>
<dbReference type="OrthoDB" id="9806027at2"/>
<gene>
    <name evidence="1" type="ORF">SAMN05216378_0846</name>
</gene>
<dbReference type="AlphaFoldDB" id="A0A1I1UBK4"/>
<dbReference type="InterPro" id="IPR036412">
    <property type="entry name" value="HAD-like_sf"/>
</dbReference>
<dbReference type="SUPFAM" id="SSF56784">
    <property type="entry name" value="HAD-like"/>
    <property type="match status" value="1"/>
</dbReference>
<dbReference type="SFLD" id="SFLDG01140">
    <property type="entry name" value="C2.B:_Phosphomannomutase_and_P"/>
    <property type="match status" value="1"/>
</dbReference>
<dbReference type="NCBIfam" id="TIGR00099">
    <property type="entry name" value="Cof-subfamily"/>
    <property type="match status" value="1"/>
</dbReference>
<organism evidence="1 2">
    <name type="scientific">Paenibacillus catalpae</name>
    <dbReference type="NCBI Taxonomy" id="1045775"/>
    <lineage>
        <taxon>Bacteria</taxon>
        <taxon>Bacillati</taxon>
        <taxon>Bacillota</taxon>
        <taxon>Bacilli</taxon>
        <taxon>Bacillales</taxon>
        <taxon>Paenibacillaceae</taxon>
        <taxon>Paenibacillus</taxon>
    </lineage>
</organism>
<evidence type="ECO:0000313" key="2">
    <source>
        <dbReference type="Proteomes" id="UP000198855"/>
    </source>
</evidence>
<dbReference type="InterPro" id="IPR006379">
    <property type="entry name" value="HAD-SF_hydro_IIB"/>
</dbReference>
<keyword evidence="2" id="KW-1185">Reference proteome</keyword>
<dbReference type="Gene3D" id="3.40.50.1000">
    <property type="entry name" value="HAD superfamily/HAD-like"/>
    <property type="match status" value="1"/>
</dbReference>
<dbReference type="Proteomes" id="UP000198855">
    <property type="component" value="Unassembled WGS sequence"/>
</dbReference>
<dbReference type="Gene3D" id="3.30.1240.10">
    <property type="match status" value="1"/>
</dbReference>
<name>A0A1I1UBK4_9BACL</name>